<dbReference type="InterPro" id="IPR010998">
    <property type="entry name" value="Integrase_recombinase_N"/>
</dbReference>
<accession>A0ABY2J4M0</accession>
<feature type="region of interest" description="Disordered" evidence="6">
    <location>
        <begin position="1"/>
        <end position="43"/>
    </location>
</feature>
<dbReference type="CDD" id="cd01189">
    <property type="entry name" value="INT_ICEBs1_C_like"/>
    <property type="match status" value="1"/>
</dbReference>
<reference evidence="9 10" key="1">
    <citation type="submission" date="2019-03" db="EMBL/GenBank/DDBJ databases">
        <title>Genomics of glacier-inhabiting Cryobacterium strains.</title>
        <authorList>
            <person name="Liu Q."/>
            <person name="Xin Y.-H."/>
        </authorList>
    </citation>
    <scope>NUCLEOTIDE SEQUENCE [LARGE SCALE GENOMIC DNA]</scope>
    <source>
        <strain evidence="9 10">TMT4-23</strain>
    </source>
</reference>
<dbReference type="InterPro" id="IPR050090">
    <property type="entry name" value="Tyrosine_recombinase_XerCD"/>
</dbReference>
<feature type="domain" description="Core-binding (CB)" evidence="8">
    <location>
        <begin position="91"/>
        <end position="169"/>
    </location>
</feature>
<evidence type="ECO:0000259" key="7">
    <source>
        <dbReference type="PROSITE" id="PS51898"/>
    </source>
</evidence>
<dbReference type="InterPro" id="IPR013762">
    <property type="entry name" value="Integrase-like_cat_sf"/>
</dbReference>
<evidence type="ECO:0000256" key="4">
    <source>
        <dbReference type="ARBA" id="ARBA00023172"/>
    </source>
</evidence>
<dbReference type="PROSITE" id="PS51900">
    <property type="entry name" value="CB"/>
    <property type="match status" value="1"/>
</dbReference>
<dbReference type="InterPro" id="IPR002104">
    <property type="entry name" value="Integrase_catalytic"/>
</dbReference>
<dbReference type="PANTHER" id="PTHR30349:SF64">
    <property type="entry name" value="PROPHAGE INTEGRASE INTD-RELATED"/>
    <property type="match status" value="1"/>
</dbReference>
<evidence type="ECO:0000256" key="2">
    <source>
        <dbReference type="ARBA" id="ARBA00022908"/>
    </source>
</evidence>
<keyword evidence="3 5" id="KW-0238">DNA-binding</keyword>
<dbReference type="Proteomes" id="UP000298355">
    <property type="component" value="Unassembled WGS sequence"/>
</dbReference>
<gene>
    <name evidence="9" type="ORF">E3O65_05240</name>
</gene>
<feature type="compositionally biased region" description="Basic and acidic residues" evidence="6">
    <location>
        <begin position="413"/>
        <end position="425"/>
    </location>
</feature>
<dbReference type="PANTHER" id="PTHR30349">
    <property type="entry name" value="PHAGE INTEGRASE-RELATED"/>
    <property type="match status" value="1"/>
</dbReference>
<evidence type="ECO:0000256" key="1">
    <source>
        <dbReference type="ARBA" id="ARBA00008857"/>
    </source>
</evidence>
<comment type="caution">
    <text evidence="9">The sequence shown here is derived from an EMBL/GenBank/DDBJ whole genome shotgun (WGS) entry which is preliminary data.</text>
</comment>
<evidence type="ECO:0000313" key="10">
    <source>
        <dbReference type="Proteomes" id="UP000298355"/>
    </source>
</evidence>
<dbReference type="Gene3D" id="1.10.443.10">
    <property type="entry name" value="Intergrase catalytic core"/>
    <property type="match status" value="1"/>
</dbReference>
<evidence type="ECO:0000256" key="3">
    <source>
        <dbReference type="ARBA" id="ARBA00023125"/>
    </source>
</evidence>
<evidence type="ECO:0000256" key="6">
    <source>
        <dbReference type="SAM" id="MobiDB-lite"/>
    </source>
</evidence>
<dbReference type="Pfam" id="PF14659">
    <property type="entry name" value="Phage_int_SAM_3"/>
    <property type="match status" value="1"/>
</dbReference>
<evidence type="ECO:0000256" key="5">
    <source>
        <dbReference type="PROSITE-ProRule" id="PRU01248"/>
    </source>
</evidence>
<feature type="domain" description="Tyr recombinase" evidence="7">
    <location>
        <begin position="190"/>
        <end position="396"/>
    </location>
</feature>
<dbReference type="Pfam" id="PF00589">
    <property type="entry name" value="Phage_integrase"/>
    <property type="match status" value="1"/>
</dbReference>
<dbReference type="SUPFAM" id="SSF56349">
    <property type="entry name" value="DNA breaking-rejoining enzymes"/>
    <property type="match status" value="1"/>
</dbReference>
<dbReference type="EMBL" id="SOGJ01000012">
    <property type="protein sequence ID" value="TFC99779.1"/>
    <property type="molecule type" value="Genomic_DNA"/>
</dbReference>
<sequence length="425" mass="47432">MVERPAGVGHRPPGDRRHPARIPQRTEGQRMRAAKGEGSMSKTDKGWRGYVTVAGKRKYTRYHKTKALCAQEKRELLNRRDDGKLVAGKVPTVAAWMDHWLENVAKHRPTTYAMDRWVTDSKIVPELGSIKLDKLTTERLEEWVTSLNVAASSQRRYLAPLKSALNVALDRGQIGFNPALRVKLDPIGKPNTTAFSREDRDAILTAATGRNRARWHLAVKLGLRPAEVLGLTWQDFDDKTGALAVSHQLLRVKGLGFIYQDAPKSEAGERRIILPKTIAALLRTHRTEQLLLMAEMGAEWKGWEYDGRPVALMFPQPNGGPIGPGVDTKAWRALLMSAGLSETRRYQSRHTAATHMIADSGGDVAVTAKILGHADAAFTYRVYVHPLEEREQALMAKMDEPSAPYVAPYGDYPSEHERTVEASDR</sequence>
<protein>
    <submittedName>
        <fullName evidence="9">Site-specific integrase</fullName>
    </submittedName>
</protein>
<dbReference type="InterPro" id="IPR044068">
    <property type="entry name" value="CB"/>
</dbReference>
<evidence type="ECO:0000313" key="9">
    <source>
        <dbReference type="EMBL" id="TFC99779.1"/>
    </source>
</evidence>
<keyword evidence="4" id="KW-0233">DNA recombination</keyword>
<keyword evidence="2" id="KW-0229">DNA integration</keyword>
<comment type="similarity">
    <text evidence="1">Belongs to the 'phage' integrase family.</text>
</comment>
<evidence type="ECO:0000259" key="8">
    <source>
        <dbReference type="PROSITE" id="PS51900"/>
    </source>
</evidence>
<keyword evidence="10" id="KW-1185">Reference proteome</keyword>
<dbReference type="InterPro" id="IPR004107">
    <property type="entry name" value="Integrase_SAM-like_N"/>
</dbReference>
<dbReference type="InterPro" id="IPR011010">
    <property type="entry name" value="DNA_brk_join_enz"/>
</dbReference>
<proteinExistence type="inferred from homology"/>
<feature type="region of interest" description="Disordered" evidence="6">
    <location>
        <begin position="405"/>
        <end position="425"/>
    </location>
</feature>
<name>A0ABY2J4M0_9MICO</name>
<dbReference type="PROSITE" id="PS51898">
    <property type="entry name" value="TYR_RECOMBINASE"/>
    <property type="match status" value="1"/>
</dbReference>
<organism evidence="9 10">
    <name type="scientific">Cryobacterium breve</name>
    <dbReference type="NCBI Taxonomy" id="1259258"/>
    <lineage>
        <taxon>Bacteria</taxon>
        <taxon>Bacillati</taxon>
        <taxon>Actinomycetota</taxon>
        <taxon>Actinomycetes</taxon>
        <taxon>Micrococcales</taxon>
        <taxon>Microbacteriaceae</taxon>
        <taxon>Cryobacterium</taxon>
    </lineage>
</organism>
<dbReference type="Gene3D" id="1.10.150.130">
    <property type="match status" value="1"/>
</dbReference>